<dbReference type="InterPro" id="IPR029025">
    <property type="entry name" value="T3SS_substrate_exporter_C"/>
</dbReference>
<dbReference type="Proteomes" id="UP000076128">
    <property type="component" value="Chromosome"/>
</dbReference>
<feature type="transmembrane region" description="Helical" evidence="3">
    <location>
        <begin position="192"/>
        <end position="213"/>
    </location>
</feature>
<proteinExistence type="inferred from homology"/>
<accession>A0A159YZR4</accession>
<evidence type="ECO:0000313" key="5">
    <source>
        <dbReference type="Proteomes" id="UP000076128"/>
    </source>
</evidence>
<evidence type="ECO:0000256" key="2">
    <source>
        <dbReference type="SAM" id="MobiDB-lite"/>
    </source>
</evidence>
<keyword evidence="5" id="KW-1185">Reference proteome</keyword>
<dbReference type="GO" id="GO:0009306">
    <property type="term" value="P:protein secretion"/>
    <property type="evidence" value="ECO:0007669"/>
    <property type="project" value="InterPro"/>
</dbReference>
<dbReference type="STRING" id="1335048.AKL17_0782"/>
<dbReference type="SUPFAM" id="SSF160544">
    <property type="entry name" value="EscU C-terminal domain-like"/>
    <property type="match status" value="1"/>
</dbReference>
<comment type="similarity">
    <text evidence="1">Belongs to the type III secretion exporter family.</text>
</comment>
<dbReference type="InterPro" id="IPR006135">
    <property type="entry name" value="T3SS_substrate_exporter"/>
</dbReference>
<keyword evidence="4" id="KW-0969">Cilium</keyword>
<protein>
    <submittedName>
        <fullName evidence="4">Flagellar biosynthetic protein FlhB</fullName>
    </submittedName>
</protein>
<evidence type="ECO:0000256" key="3">
    <source>
        <dbReference type="SAM" id="Phobius"/>
    </source>
</evidence>
<feature type="transmembrane region" description="Helical" evidence="3">
    <location>
        <begin position="152"/>
        <end position="172"/>
    </location>
</feature>
<organism evidence="4 5">
    <name type="scientific">Frigidibacter mobilis</name>
    <dbReference type="NCBI Taxonomy" id="1335048"/>
    <lineage>
        <taxon>Bacteria</taxon>
        <taxon>Pseudomonadati</taxon>
        <taxon>Pseudomonadota</taxon>
        <taxon>Alphaproteobacteria</taxon>
        <taxon>Rhodobacterales</taxon>
        <taxon>Paracoccaceae</taxon>
        <taxon>Frigidibacter</taxon>
    </lineage>
</organism>
<dbReference type="PANTHER" id="PTHR30531:SF12">
    <property type="entry name" value="FLAGELLAR BIOSYNTHETIC PROTEIN FLHB"/>
    <property type="match status" value="1"/>
</dbReference>
<feature type="transmembrane region" description="Helical" evidence="3">
    <location>
        <begin position="37"/>
        <end position="60"/>
    </location>
</feature>
<keyword evidence="4" id="KW-0966">Cell projection</keyword>
<gene>
    <name evidence="4" type="ORF">AKL17_0782</name>
</gene>
<dbReference type="Gene3D" id="6.10.250.2080">
    <property type="match status" value="1"/>
</dbReference>
<reference evidence="4 5" key="1">
    <citation type="submission" date="2015-09" db="EMBL/GenBank/DDBJ databases">
        <title>Complete genome sequence of Defluviimonas alba cai42t isolated from an oilfield in Xinjiang.</title>
        <authorList>
            <person name="Geng S."/>
            <person name="Pan X."/>
            <person name="Wu X."/>
        </authorList>
    </citation>
    <scope>NUCLEOTIDE SEQUENCE [LARGE SCALE GENOMIC DNA]</scope>
    <source>
        <strain evidence="5">cai42</strain>
    </source>
</reference>
<name>A0A159YZR4_9RHOB</name>
<dbReference type="KEGG" id="daa:AKL17_0782"/>
<feature type="compositionally biased region" description="Basic and acidic residues" evidence="2">
    <location>
        <begin position="7"/>
        <end position="23"/>
    </location>
</feature>
<dbReference type="EMBL" id="CP012661">
    <property type="protein sequence ID" value="AMY68041.1"/>
    <property type="molecule type" value="Genomic_DNA"/>
</dbReference>
<keyword evidence="3" id="KW-0812">Transmembrane</keyword>
<keyword evidence="3" id="KW-0472">Membrane</keyword>
<dbReference type="GO" id="GO:0005886">
    <property type="term" value="C:plasma membrane"/>
    <property type="evidence" value="ECO:0007669"/>
    <property type="project" value="TreeGrafter"/>
</dbReference>
<feature type="region of interest" description="Disordered" evidence="2">
    <location>
        <begin position="1"/>
        <end position="23"/>
    </location>
</feature>
<feature type="transmembrane region" description="Helical" evidence="3">
    <location>
        <begin position="72"/>
        <end position="93"/>
    </location>
</feature>
<dbReference type="OrthoDB" id="9807950at2"/>
<evidence type="ECO:0000313" key="4">
    <source>
        <dbReference type="EMBL" id="AMY68041.1"/>
    </source>
</evidence>
<sequence>MSEAPDDGEKDHEPTQKRLDDARRRGDILRAPELNVAAGYAGILLSAVTVGGAALTALGETGMVLLGQADRLAPLLLAGEAGPVGGLIARAGLATLPWLAAPLLAVLLLLLALRGIVIAPEKLMPKLQRISPLGNAAQKFGRGGLFEFAKSFAKLALVSVLLGLFLVGRMPAILSSQNLPAAMSGALLADLLVDFLVLVLGIALVMGLADILWQQAERMRKLRMTRQEVIEEFKASEGDPHMKGRRRQRGREIATNRMLADVARADVVIVNPTHFAVALKWERGSGRAPVCVGKGVDEIAARIRAVAAAAGVPLHSDPPTARALYATVEIGREIRPDQYKAVAAAIRFAEAMRRRARERWGSDRAGG</sequence>
<keyword evidence="4" id="KW-0282">Flagellum</keyword>
<dbReference type="AlphaFoldDB" id="A0A159YZR4"/>
<dbReference type="PANTHER" id="PTHR30531">
    <property type="entry name" value="FLAGELLAR BIOSYNTHETIC PROTEIN FLHB"/>
    <property type="match status" value="1"/>
</dbReference>
<dbReference type="PATRIC" id="fig|1335048.3.peg.811"/>
<dbReference type="Pfam" id="PF01312">
    <property type="entry name" value="Bac_export_2"/>
    <property type="match status" value="1"/>
</dbReference>
<dbReference type="PRINTS" id="PR00950">
    <property type="entry name" value="TYPE3IMSPROT"/>
</dbReference>
<evidence type="ECO:0000256" key="1">
    <source>
        <dbReference type="ARBA" id="ARBA00010690"/>
    </source>
</evidence>
<dbReference type="Gene3D" id="3.40.1690.10">
    <property type="entry name" value="secretion proteins EscU"/>
    <property type="match status" value="1"/>
</dbReference>
<dbReference type="RefSeq" id="WP_066809849.1">
    <property type="nucleotide sequence ID" value="NZ_CP012661.1"/>
</dbReference>
<feature type="transmembrane region" description="Helical" evidence="3">
    <location>
        <begin position="99"/>
        <end position="119"/>
    </location>
</feature>
<keyword evidence="3" id="KW-1133">Transmembrane helix</keyword>